<keyword evidence="2 5" id="KW-0808">Transferase</keyword>
<dbReference type="InterPro" id="IPR050320">
    <property type="entry name" value="N5-glutamine_MTase"/>
</dbReference>
<evidence type="ECO:0000256" key="1">
    <source>
        <dbReference type="ARBA" id="ARBA00022603"/>
    </source>
</evidence>
<sequence length="280" mass="30636">MAKLTFFQLLKAAEQQLQAAGQDTSAAQYLLLEGRQWTFTTLIQHYRDAVPAELAATYQSQIKRVCAGEPAQYILGCAPFYGREFLVTPATLIPRQETEELVEWVLSTTKPTADLLDVGTGSGAIAISIKAERPDWAVTATDVSVAAVTVAQQNAQRLQAPVTFAVGDLLEPVQGQRFDIVVSNPPYIDRAELPVMDDSVKRYEPDSALFADDHGLAFYRRFAAKLTTVLRPAGQFFAEIGYQQGAAVRDIFATALPGATVTVKTDINGHDRMVRVQLKS</sequence>
<dbReference type="InterPro" id="IPR004556">
    <property type="entry name" value="HemK-like"/>
</dbReference>
<dbReference type="PANTHER" id="PTHR18895:SF74">
    <property type="entry name" value="MTRF1L RELEASE FACTOR GLUTAMINE METHYLTRANSFERASE"/>
    <property type="match status" value="1"/>
</dbReference>
<dbReference type="HAMAP" id="MF_02126">
    <property type="entry name" value="RF_methyltr_PrmC"/>
    <property type="match status" value="1"/>
</dbReference>
<evidence type="ECO:0000256" key="3">
    <source>
        <dbReference type="ARBA" id="ARBA00022691"/>
    </source>
</evidence>
<dbReference type="GO" id="GO:0102559">
    <property type="term" value="F:peptide chain release factor N(5)-glutamine methyltransferase activity"/>
    <property type="evidence" value="ECO:0007669"/>
    <property type="project" value="UniProtKB-EC"/>
</dbReference>
<dbReference type="RefSeq" id="WP_048732201.1">
    <property type="nucleotide sequence ID" value="NZ_CP012033.1"/>
</dbReference>
<evidence type="ECO:0000259" key="6">
    <source>
        <dbReference type="Pfam" id="PF05175"/>
    </source>
</evidence>
<dbReference type="EMBL" id="CP012033">
    <property type="protein sequence ID" value="AKP63709.1"/>
    <property type="molecule type" value="Genomic_DNA"/>
</dbReference>
<dbReference type="PANTHER" id="PTHR18895">
    <property type="entry name" value="HEMK METHYLTRANSFERASE"/>
    <property type="match status" value="1"/>
</dbReference>
<dbReference type="NCBIfam" id="TIGR00536">
    <property type="entry name" value="hemK_fam"/>
    <property type="match status" value="1"/>
</dbReference>
<dbReference type="Pfam" id="PF05175">
    <property type="entry name" value="MTS"/>
    <property type="match status" value="1"/>
</dbReference>
<feature type="domain" description="Release factor glutamine methyltransferase N-terminal" evidence="7">
    <location>
        <begin position="8"/>
        <end position="76"/>
    </location>
</feature>
<feature type="binding site" evidence="5">
    <location>
        <begin position="119"/>
        <end position="123"/>
    </location>
    <ligand>
        <name>S-adenosyl-L-methionine</name>
        <dbReference type="ChEBI" id="CHEBI:59789"/>
    </ligand>
</feature>
<dbReference type="Proteomes" id="UP000036000">
    <property type="component" value="Chromosome"/>
</dbReference>
<protein>
    <recommendedName>
        <fullName evidence="5">Release factor glutamine methyltransferase</fullName>
        <shortName evidence="5">RF MTase</shortName>
        <ecNumber evidence="5">2.1.1.297</ecNumber>
    </recommendedName>
    <alternativeName>
        <fullName evidence="5">N5-glutamine methyltransferase PrmC</fullName>
    </alternativeName>
    <alternativeName>
        <fullName evidence="5">Protein-(glutamine-N5) MTase PrmC</fullName>
    </alternativeName>
    <alternativeName>
        <fullName evidence="5">Protein-glutamine N-methyltransferase PrmC</fullName>
    </alternativeName>
</protein>
<feature type="binding site" evidence="5">
    <location>
        <position position="184"/>
    </location>
    <ligand>
        <name>S-adenosyl-L-methionine</name>
        <dbReference type="ChEBI" id="CHEBI:59789"/>
    </ligand>
</feature>
<dbReference type="CDD" id="cd02440">
    <property type="entry name" value="AdoMet_MTases"/>
    <property type="match status" value="1"/>
</dbReference>
<dbReference type="Pfam" id="PF17827">
    <property type="entry name" value="PrmC_N"/>
    <property type="match status" value="1"/>
</dbReference>
<comment type="function">
    <text evidence="5">Methylates the class 1 translation termination release factors RF1/PrfA and RF2/PrfB on the glutamine residue of the universally conserved GGQ motif.</text>
</comment>
<dbReference type="InterPro" id="IPR002052">
    <property type="entry name" value="DNA_methylase_N6_adenine_CS"/>
</dbReference>
<dbReference type="NCBIfam" id="TIGR03534">
    <property type="entry name" value="RF_mod_PrmC"/>
    <property type="match status" value="1"/>
</dbReference>
<evidence type="ECO:0000259" key="7">
    <source>
        <dbReference type="Pfam" id="PF17827"/>
    </source>
</evidence>
<dbReference type="InterPro" id="IPR019874">
    <property type="entry name" value="RF_methyltr_PrmC"/>
</dbReference>
<dbReference type="Gene3D" id="1.10.8.10">
    <property type="entry name" value="DNA helicase RuvA subunit, C-terminal domain"/>
    <property type="match status" value="1"/>
</dbReference>
<accession>A0AAC8UUK2</accession>
<dbReference type="KEGG" id="lko:ABN16_00990"/>
<keyword evidence="3 5" id="KW-0949">S-adenosyl-L-methionine</keyword>
<proteinExistence type="inferred from homology"/>
<dbReference type="Gene3D" id="3.40.50.150">
    <property type="entry name" value="Vaccinia Virus protein VP39"/>
    <property type="match status" value="1"/>
</dbReference>
<dbReference type="InterPro" id="IPR040758">
    <property type="entry name" value="PrmC_N"/>
</dbReference>
<name>A0AAC8UUK2_9LACO</name>
<dbReference type="SUPFAM" id="SSF53335">
    <property type="entry name" value="S-adenosyl-L-methionine-dependent methyltransferases"/>
    <property type="match status" value="1"/>
</dbReference>
<dbReference type="EC" id="2.1.1.297" evidence="5"/>
<evidence type="ECO:0000256" key="4">
    <source>
        <dbReference type="ARBA" id="ARBA00048391"/>
    </source>
</evidence>
<keyword evidence="1 5" id="KW-0489">Methyltransferase</keyword>
<dbReference type="PROSITE" id="PS00092">
    <property type="entry name" value="N6_MTASE"/>
    <property type="match status" value="1"/>
</dbReference>
<reference evidence="8 9" key="1">
    <citation type="submission" date="2015-07" db="EMBL/GenBank/DDBJ databases">
        <title>Lactobacillus korensis/26-25/ whole genome sequencing.</title>
        <authorList>
            <person name="Kim M.K."/>
            <person name="Im W.-T."/>
            <person name="Srinivasan S."/>
            <person name="Lee J.-J."/>
        </authorList>
    </citation>
    <scope>NUCLEOTIDE SEQUENCE [LARGE SCALE GENOMIC DNA]</scope>
    <source>
        <strain evidence="8 9">26-25</strain>
    </source>
</reference>
<comment type="similarity">
    <text evidence="5">Belongs to the protein N5-glutamine methyltransferase family. PrmC subfamily.</text>
</comment>
<dbReference type="GO" id="GO:0032259">
    <property type="term" value="P:methylation"/>
    <property type="evidence" value="ECO:0007669"/>
    <property type="project" value="UniProtKB-KW"/>
</dbReference>
<evidence type="ECO:0000256" key="5">
    <source>
        <dbReference type="HAMAP-Rule" id="MF_02126"/>
    </source>
</evidence>
<dbReference type="InterPro" id="IPR029063">
    <property type="entry name" value="SAM-dependent_MTases_sf"/>
</dbReference>
<comment type="catalytic activity">
    <reaction evidence="4 5">
        <text>L-glutaminyl-[peptide chain release factor] + S-adenosyl-L-methionine = N(5)-methyl-L-glutaminyl-[peptide chain release factor] + S-adenosyl-L-homocysteine + H(+)</text>
        <dbReference type="Rhea" id="RHEA:42896"/>
        <dbReference type="Rhea" id="RHEA-COMP:10271"/>
        <dbReference type="Rhea" id="RHEA-COMP:10272"/>
        <dbReference type="ChEBI" id="CHEBI:15378"/>
        <dbReference type="ChEBI" id="CHEBI:30011"/>
        <dbReference type="ChEBI" id="CHEBI:57856"/>
        <dbReference type="ChEBI" id="CHEBI:59789"/>
        <dbReference type="ChEBI" id="CHEBI:61891"/>
        <dbReference type="EC" id="2.1.1.297"/>
    </reaction>
</comment>
<evidence type="ECO:0000256" key="2">
    <source>
        <dbReference type="ARBA" id="ARBA00022679"/>
    </source>
</evidence>
<organism evidence="8 9">
    <name type="scientific">Levilactobacillus koreensis</name>
    <dbReference type="NCBI Taxonomy" id="637971"/>
    <lineage>
        <taxon>Bacteria</taxon>
        <taxon>Bacillati</taxon>
        <taxon>Bacillota</taxon>
        <taxon>Bacilli</taxon>
        <taxon>Lactobacillales</taxon>
        <taxon>Lactobacillaceae</taxon>
        <taxon>Levilactobacillus</taxon>
    </lineage>
</organism>
<feature type="binding site" evidence="5">
    <location>
        <position position="142"/>
    </location>
    <ligand>
        <name>S-adenosyl-L-methionine</name>
        <dbReference type="ChEBI" id="CHEBI:59789"/>
    </ligand>
</feature>
<dbReference type="InterPro" id="IPR007848">
    <property type="entry name" value="Small_mtfrase_dom"/>
</dbReference>
<gene>
    <name evidence="5" type="primary">prmC</name>
    <name evidence="8" type="ORF">ABN16_00990</name>
</gene>
<evidence type="ECO:0000313" key="8">
    <source>
        <dbReference type="EMBL" id="AKP63709.1"/>
    </source>
</evidence>
<dbReference type="AlphaFoldDB" id="A0AAC8UUK2"/>
<keyword evidence="9" id="KW-1185">Reference proteome</keyword>
<dbReference type="GO" id="GO:0003676">
    <property type="term" value="F:nucleic acid binding"/>
    <property type="evidence" value="ECO:0007669"/>
    <property type="project" value="InterPro"/>
</dbReference>
<evidence type="ECO:0000313" key="9">
    <source>
        <dbReference type="Proteomes" id="UP000036000"/>
    </source>
</evidence>
<comment type="caution">
    <text evidence="5">Lacks conserved residue(s) required for the propagation of feature annotation.</text>
</comment>
<feature type="domain" description="Methyltransferase small" evidence="6">
    <location>
        <begin position="111"/>
        <end position="190"/>
    </location>
</feature>
<feature type="binding site" evidence="5">
    <location>
        <begin position="184"/>
        <end position="187"/>
    </location>
    <ligand>
        <name>substrate</name>
    </ligand>
</feature>